<accession>A0AA35SQM7</accession>
<name>A0AA35SQM7_GEOBA</name>
<dbReference type="GO" id="GO:0005385">
    <property type="term" value="F:zinc ion transmembrane transporter activity"/>
    <property type="evidence" value="ECO:0007669"/>
    <property type="project" value="TreeGrafter"/>
</dbReference>
<feature type="transmembrane region" description="Helical" evidence="6">
    <location>
        <begin position="449"/>
        <end position="474"/>
    </location>
</feature>
<feature type="transmembrane region" description="Helical" evidence="6">
    <location>
        <begin position="494"/>
        <end position="516"/>
    </location>
</feature>
<feature type="region of interest" description="Disordered" evidence="5">
    <location>
        <begin position="168"/>
        <end position="191"/>
    </location>
</feature>
<proteinExistence type="predicted"/>
<sequence length="579" mass="61284">MVNYTQFLNCTVGNASLEYSHCLADVPAYENCPDPSICEEQSSDEHLGLAFGLTIGAGLATTLGALLPFVPFIKQRNTRFLAAAMALAAGVMLYVSFTDIRTKSLNSFCCVSPAHFDALATSCFFGGILLTALLDILVWSLQKLDCGCGTGRLIVKRVKFSTARETLDVGEGETQQHRQGGGGEERISIEEGCRRRGTTRGKVRLQAVNGIEFDTDSLDASALILPPHDNRNGSAESSSSNSTTPTAQSLEEGCDAALEAEGAEMKEVAVLEAVMETEVKTIAPAEDENSSVQHSQTLTASDGVSISLVSNAMSENTNNIIATASVNELFSNSSLLRMNAVIPESASVCTAAVGVVGENGVKVVGDSASRVCVEPADPDDDSGVVVQAKRKGRGRRNSYQEMTDDDFVPLGPEEFRDVTEVMSPDKKSLKRMGALTGLAIGIHNVPEGLATFVATLASPAFGGALAIAIALHNIPEGVCVAMPVYYATGSRVRGFLWAFLSGISEPLGALLGWLILRDVFGPLLYGVSFGAIAGMMVYISLKELLPTALRFDKKSGLIVPVFLGLGMVVMAISLSLLLY</sequence>
<feature type="transmembrane region" description="Helical" evidence="6">
    <location>
        <begin position="49"/>
        <end position="73"/>
    </location>
</feature>
<dbReference type="Proteomes" id="UP001174909">
    <property type="component" value="Unassembled WGS sequence"/>
</dbReference>
<dbReference type="PANTHER" id="PTHR11040:SF205">
    <property type="entry name" value="ZINC TRANSPORTER ZUPT"/>
    <property type="match status" value="1"/>
</dbReference>
<feature type="transmembrane region" description="Helical" evidence="6">
    <location>
        <begin position="80"/>
        <end position="98"/>
    </location>
</feature>
<gene>
    <name evidence="7" type="ORF">GBAR_LOCUS19107</name>
</gene>
<keyword evidence="3 6" id="KW-1133">Transmembrane helix</keyword>
<evidence type="ECO:0000256" key="2">
    <source>
        <dbReference type="ARBA" id="ARBA00022692"/>
    </source>
</evidence>
<keyword evidence="4 6" id="KW-0472">Membrane</keyword>
<dbReference type="EMBL" id="CASHTH010002700">
    <property type="protein sequence ID" value="CAI8033884.1"/>
    <property type="molecule type" value="Genomic_DNA"/>
</dbReference>
<evidence type="ECO:0000256" key="5">
    <source>
        <dbReference type="SAM" id="MobiDB-lite"/>
    </source>
</evidence>
<organism evidence="7 8">
    <name type="scientific">Geodia barretti</name>
    <name type="common">Barrett's horny sponge</name>
    <dbReference type="NCBI Taxonomy" id="519541"/>
    <lineage>
        <taxon>Eukaryota</taxon>
        <taxon>Metazoa</taxon>
        <taxon>Porifera</taxon>
        <taxon>Demospongiae</taxon>
        <taxon>Heteroscleromorpha</taxon>
        <taxon>Tetractinellida</taxon>
        <taxon>Astrophorina</taxon>
        <taxon>Geodiidae</taxon>
        <taxon>Geodia</taxon>
    </lineage>
</organism>
<protein>
    <submittedName>
        <fullName evidence="7">Zinc transporter ZupT</fullName>
    </submittedName>
</protein>
<dbReference type="PANTHER" id="PTHR11040">
    <property type="entry name" value="ZINC/IRON TRANSPORTER"/>
    <property type="match status" value="1"/>
</dbReference>
<evidence type="ECO:0000256" key="4">
    <source>
        <dbReference type="ARBA" id="ARBA00023136"/>
    </source>
</evidence>
<dbReference type="InterPro" id="IPR003689">
    <property type="entry name" value="ZIP"/>
</dbReference>
<reference evidence="7" key="1">
    <citation type="submission" date="2023-03" db="EMBL/GenBank/DDBJ databases">
        <authorList>
            <person name="Steffen K."/>
            <person name="Cardenas P."/>
        </authorList>
    </citation>
    <scope>NUCLEOTIDE SEQUENCE</scope>
</reference>
<dbReference type="AlphaFoldDB" id="A0AA35SQM7"/>
<evidence type="ECO:0000256" key="6">
    <source>
        <dbReference type="SAM" id="Phobius"/>
    </source>
</evidence>
<evidence type="ECO:0000256" key="3">
    <source>
        <dbReference type="ARBA" id="ARBA00022989"/>
    </source>
</evidence>
<evidence type="ECO:0000256" key="1">
    <source>
        <dbReference type="ARBA" id="ARBA00004141"/>
    </source>
</evidence>
<dbReference type="Pfam" id="PF02535">
    <property type="entry name" value="Zip"/>
    <property type="match status" value="1"/>
</dbReference>
<evidence type="ECO:0000313" key="8">
    <source>
        <dbReference type="Proteomes" id="UP001174909"/>
    </source>
</evidence>
<feature type="region of interest" description="Disordered" evidence="5">
    <location>
        <begin position="223"/>
        <end position="250"/>
    </location>
</feature>
<comment type="caution">
    <text evidence="7">The sequence shown here is derived from an EMBL/GenBank/DDBJ whole genome shotgun (WGS) entry which is preliminary data.</text>
</comment>
<feature type="transmembrane region" description="Helical" evidence="6">
    <location>
        <begin position="523"/>
        <end position="541"/>
    </location>
</feature>
<feature type="transmembrane region" description="Helical" evidence="6">
    <location>
        <begin position="557"/>
        <end position="578"/>
    </location>
</feature>
<dbReference type="GO" id="GO:0016020">
    <property type="term" value="C:membrane"/>
    <property type="evidence" value="ECO:0007669"/>
    <property type="project" value="UniProtKB-SubCell"/>
</dbReference>
<evidence type="ECO:0000313" key="7">
    <source>
        <dbReference type="EMBL" id="CAI8033884.1"/>
    </source>
</evidence>
<keyword evidence="8" id="KW-1185">Reference proteome</keyword>
<keyword evidence="2 6" id="KW-0812">Transmembrane</keyword>
<feature type="transmembrane region" description="Helical" evidence="6">
    <location>
        <begin position="118"/>
        <end position="139"/>
    </location>
</feature>
<feature type="compositionally biased region" description="Low complexity" evidence="5">
    <location>
        <begin position="234"/>
        <end position="249"/>
    </location>
</feature>
<comment type="subcellular location">
    <subcellularLocation>
        <location evidence="1">Membrane</location>
        <topology evidence="1">Multi-pass membrane protein</topology>
    </subcellularLocation>
</comment>